<dbReference type="PANTHER" id="PTHR45339">
    <property type="entry name" value="HYBRID SIGNAL TRANSDUCTION HISTIDINE KINASE J"/>
    <property type="match status" value="1"/>
</dbReference>
<dbReference type="Pfam" id="PF12860">
    <property type="entry name" value="PAS_7"/>
    <property type="match status" value="1"/>
</dbReference>
<dbReference type="InterPro" id="IPR036641">
    <property type="entry name" value="HPT_dom_sf"/>
</dbReference>
<dbReference type="InterPro" id="IPR005467">
    <property type="entry name" value="His_kinase_dom"/>
</dbReference>
<evidence type="ECO:0000259" key="26">
    <source>
        <dbReference type="PROSITE" id="PS50839"/>
    </source>
</evidence>
<organism evidence="28 29">
    <name type="scientific">Rhodoferax ferrireducens</name>
    <dbReference type="NCBI Taxonomy" id="192843"/>
    <lineage>
        <taxon>Bacteria</taxon>
        <taxon>Pseudomonadati</taxon>
        <taxon>Pseudomonadota</taxon>
        <taxon>Betaproteobacteria</taxon>
        <taxon>Burkholderiales</taxon>
        <taxon>Comamonadaceae</taxon>
        <taxon>Rhodoferax</taxon>
    </lineage>
</organism>
<evidence type="ECO:0000259" key="25">
    <source>
        <dbReference type="PROSITE" id="PS50113"/>
    </source>
</evidence>
<dbReference type="Gene3D" id="1.20.120.160">
    <property type="entry name" value="HPT domain"/>
    <property type="match status" value="1"/>
</dbReference>
<evidence type="ECO:0000256" key="14">
    <source>
        <dbReference type="ARBA" id="ARBA00023136"/>
    </source>
</evidence>
<feature type="modified residue" description="Phosphohistidine" evidence="19">
    <location>
        <position position="1385"/>
    </location>
</feature>
<gene>
    <name evidence="28" type="ORF">BWK72_11855</name>
</gene>
<dbReference type="NCBIfam" id="TIGR00229">
    <property type="entry name" value="sensory_box"/>
    <property type="match status" value="3"/>
</dbReference>
<dbReference type="FunFam" id="3.30.565.10:FF:000010">
    <property type="entry name" value="Sensor histidine kinase RcsC"/>
    <property type="match status" value="1"/>
</dbReference>
<dbReference type="FunFam" id="1.10.287.130:FF:000002">
    <property type="entry name" value="Two-component osmosensing histidine kinase"/>
    <property type="match status" value="1"/>
</dbReference>
<keyword evidence="12" id="KW-0902">Two-component regulatory system</keyword>
<dbReference type="Pfam" id="PF00072">
    <property type="entry name" value="Response_reg"/>
    <property type="match status" value="1"/>
</dbReference>
<feature type="domain" description="PAC" evidence="25">
    <location>
        <begin position="863"/>
        <end position="914"/>
    </location>
</feature>
<evidence type="ECO:0000256" key="10">
    <source>
        <dbReference type="ARBA" id="ARBA00022840"/>
    </source>
</evidence>
<comment type="function">
    <text evidence="15">Member of the two-component regulatory system BvgS/BvgA. Phosphorylates BvgA via a four-step phosphorelay in response to environmental signals.</text>
</comment>
<comment type="subcellular location">
    <subcellularLocation>
        <location evidence="2">Membrane</location>
    </subcellularLocation>
</comment>
<dbReference type="InterPro" id="IPR013655">
    <property type="entry name" value="PAS_fold_3"/>
</dbReference>
<evidence type="ECO:0000256" key="9">
    <source>
        <dbReference type="ARBA" id="ARBA00022777"/>
    </source>
</evidence>
<feature type="coiled-coil region" evidence="21">
    <location>
        <begin position="339"/>
        <end position="385"/>
    </location>
</feature>
<dbReference type="SUPFAM" id="SSF55785">
    <property type="entry name" value="PYP-like sensor domain (PAS domain)"/>
    <property type="match status" value="4"/>
</dbReference>
<dbReference type="Gene3D" id="3.40.50.2300">
    <property type="match status" value="1"/>
</dbReference>
<dbReference type="SUPFAM" id="SSF52172">
    <property type="entry name" value="CheY-like"/>
    <property type="match status" value="1"/>
</dbReference>
<dbReference type="SUPFAM" id="SSF55874">
    <property type="entry name" value="ATPase domain of HSP90 chaperone/DNA topoisomerase II/histidine kinase"/>
    <property type="match status" value="1"/>
</dbReference>
<keyword evidence="4 20" id="KW-0597">Phosphoprotein</keyword>
<sequence>MSQPATTTAPPQAALAVLIVGLALTAFLWVQASRFAAEQLQSDLERDATEISQGMTRYLFNHELMLKGFAGLFNASDQVSRSDFHQYYQTLHDKSDARHAMAVAYHEIVPAAGLPAHLAALRKEGFTDYRVHPEGAREVYGPERFIEPLIGNNLKALGFDPLAIPTERSAIELARDTGDVTISARLTLAQDSGTQTSSFVMYAPIYQRKQLQSDVAMRRNHFVGWVDAPIRMRDLMAQVLPNGLNHIDLEIFDGAELSPDHLMFDADAIIRTGRETSAAVTQQLHFGGRQWTLAFHALPGFGAAAIHQRTALIAGSGAMLSVLLSVAVGLVQRRQGQRARRLAREAAEKQREAQEALHLQNEQTLQRSEAAARQAEAQAKDALKQLVHQKYVLDQHSIVSTADMQGRITYANDKFCAISGYSREELMGRDHALLSSRLHPKGFFLAMYQAVARGEVWQGEICNSAKDGRLYWVDTTILCYQDEAGVPTQFISIRNDITQRKAAEQELEQYREHLEDLVNVKTVELKLQQALLNATINATAEGIIVMDLRDNIVLWNQRFLDLWQIPQALQDHPDATLGRQHMLTQVADPAALQAATQRFYRRPHQTSQEKFLMADGRVLRRSVQAQKIGDEPVGWVWSYADITELERQQEALRLVEKRFELAFDGAEIGIWDLDFSTGTLYNSPRMWQMLGYADNQFSPSLATWESLAFEGDFAKVMEALQASLESPEQAFNLTVRLRHQDRSWRWIEMHGRSSVDVSGHCTRVTGTHADVTARKKMEIALYNSQLNLESLTNAVPGVVYQSEVRANGKWQFLSVSKGIEALFEVTARRALNNHTAVTECILPEDREAHRRSIEASASSMTTWQHEHRIKTPSGIVKWIRGQAAPGRRADGTIVWNGILSDITERKLAEEAVQAAGRAKSEFLANMSHEIRTPMNGVIGMIDILQQTPLSPEQHRMLNTISSSSQTLLHILNDILDFSKIEAGKLSVEHIPTPLHELAQSVIGLMQGAASAKGLTLALSIAPALPAAIYTDPTRLRQVLLNLLGNAIKFTHPAPGGSANVTLALEPGAMAPDQPAVLLHVRDSGIGMSAEVVAKLFTPFTQADASTARQFGGTGLGLSISQRLVTLMGGDLSVQSTPGLGSEFTVALPLQEAPAQALDAEKPERRLQLRSKAPSPDEAAASGHLILLAEDNETNRDVLREQLRLLGYCADLAEDGCVALEKWRSGRYALLLTDCHMPHMDGFSLTAAIRVAEAPGQRLPIIAITANAMQGEAQRCLDAGMDDYLSKPLRLQDLGPVLARWLPLPEEASSSTPITSESIATSALPVRATEVFDIWDSQTLTRLTGNNPGLHQRLLSRFSVNAIDQISRIEAAALAGDAQGAAAVAHNLKSAARAVGALALGELCEEIETQGYQSDHALFQVMVTGLSDALQQAHLQMAAHQFNAPQSRDLSRAAGCAPA</sequence>
<keyword evidence="8" id="KW-0547">Nucleotide-binding</keyword>
<comment type="catalytic activity">
    <reaction evidence="1">
        <text>ATP + protein L-histidine = ADP + protein N-phospho-L-histidine.</text>
        <dbReference type="EC" id="2.7.13.3"/>
    </reaction>
</comment>
<dbReference type="InterPro" id="IPR011006">
    <property type="entry name" value="CheY-like_superfamily"/>
</dbReference>
<evidence type="ECO:0000256" key="12">
    <source>
        <dbReference type="ARBA" id="ARBA00023012"/>
    </source>
</evidence>
<dbReference type="CDD" id="cd17546">
    <property type="entry name" value="REC_hyHK_CKI1_RcsC-like"/>
    <property type="match status" value="1"/>
</dbReference>
<feature type="domain" description="Histidine kinase" evidence="22">
    <location>
        <begin position="925"/>
        <end position="1151"/>
    </location>
</feature>
<dbReference type="GO" id="GO:0005524">
    <property type="term" value="F:ATP binding"/>
    <property type="evidence" value="ECO:0007669"/>
    <property type="project" value="UniProtKB-KW"/>
</dbReference>
<evidence type="ECO:0000256" key="7">
    <source>
        <dbReference type="ARBA" id="ARBA00022729"/>
    </source>
</evidence>
<dbReference type="Pfam" id="PF13426">
    <property type="entry name" value="PAS_9"/>
    <property type="match status" value="1"/>
</dbReference>
<evidence type="ECO:0000313" key="29">
    <source>
        <dbReference type="Proteomes" id="UP000192505"/>
    </source>
</evidence>
<evidence type="ECO:0000259" key="24">
    <source>
        <dbReference type="PROSITE" id="PS50112"/>
    </source>
</evidence>
<dbReference type="SMART" id="SM01079">
    <property type="entry name" value="CHASE"/>
    <property type="match status" value="1"/>
</dbReference>
<name>A0A1W9KT48_9BURK</name>
<dbReference type="InterPro" id="IPR000700">
    <property type="entry name" value="PAS-assoc_C"/>
</dbReference>
<dbReference type="SMART" id="SM00086">
    <property type="entry name" value="PAC"/>
    <property type="match status" value="4"/>
</dbReference>
<dbReference type="CDD" id="cd00130">
    <property type="entry name" value="PAS"/>
    <property type="match status" value="3"/>
</dbReference>
<dbReference type="PROSITE" id="PS50113">
    <property type="entry name" value="PAC"/>
    <property type="match status" value="3"/>
</dbReference>
<dbReference type="InterPro" id="IPR036097">
    <property type="entry name" value="HisK_dim/P_sf"/>
</dbReference>
<feature type="domain" description="PAC" evidence="25">
    <location>
        <begin position="731"/>
        <end position="783"/>
    </location>
</feature>
<evidence type="ECO:0000256" key="4">
    <source>
        <dbReference type="ARBA" id="ARBA00022553"/>
    </source>
</evidence>
<evidence type="ECO:0000256" key="2">
    <source>
        <dbReference type="ARBA" id="ARBA00004370"/>
    </source>
</evidence>
<keyword evidence="14" id="KW-0472">Membrane</keyword>
<feature type="coiled-coil region" evidence="21">
    <location>
        <begin position="493"/>
        <end position="520"/>
    </location>
</feature>
<dbReference type="PRINTS" id="PR00344">
    <property type="entry name" value="BCTRLSENSOR"/>
</dbReference>
<dbReference type="SUPFAM" id="SSF47384">
    <property type="entry name" value="Homodimeric domain of signal transducing histidine kinase"/>
    <property type="match status" value="1"/>
</dbReference>
<dbReference type="PROSITE" id="PS50110">
    <property type="entry name" value="RESPONSE_REGULATORY"/>
    <property type="match status" value="1"/>
</dbReference>
<reference evidence="28 29" key="1">
    <citation type="submission" date="2017-01" db="EMBL/GenBank/DDBJ databases">
        <title>Novel large sulfur bacteria in the metagenomes of groundwater-fed chemosynthetic microbial mats in the Lake Huron basin.</title>
        <authorList>
            <person name="Sharrar A.M."/>
            <person name="Flood B.E."/>
            <person name="Bailey J.V."/>
            <person name="Jones D.S."/>
            <person name="Biddanda B."/>
            <person name="Ruberg S.A."/>
            <person name="Marcus D.N."/>
            <person name="Dick G.J."/>
        </authorList>
    </citation>
    <scope>NUCLEOTIDE SEQUENCE [LARGE SCALE GENOMIC DNA]</scope>
    <source>
        <strain evidence="28">A7</strain>
    </source>
</reference>
<accession>A0A1W9KT48</accession>
<dbReference type="Gene3D" id="3.30.450.350">
    <property type="entry name" value="CHASE domain"/>
    <property type="match status" value="1"/>
</dbReference>
<feature type="domain" description="HPt" evidence="27">
    <location>
        <begin position="1346"/>
        <end position="1439"/>
    </location>
</feature>
<feature type="domain" description="Response regulatory" evidence="23">
    <location>
        <begin position="1184"/>
        <end position="1301"/>
    </location>
</feature>
<dbReference type="CDD" id="cd16922">
    <property type="entry name" value="HATPase_EvgS-ArcB-TorS-like"/>
    <property type="match status" value="1"/>
</dbReference>
<dbReference type="InterPro" id="IPR003661">
    <property type="entry name" value="HisK_dim/P_dom"/>
</dbReference>
<comment type="caution">
    <text evidence="28">The sequence shown here is derived from an EMBL/GenBank/DDBJ whole genome shotgun (WGS) entry which is preliminary data.</text>
</comment>
<dbReference type="InterPro" id="IPR001610">
    <property type="entry name" value="PAC"/>
</dbReference>
<dbReference type="Pfam" id="PF01627">
    <property type="entry name" value="Hpt"/>
    <property type="match status" value="1"/>
</dbReference>
<evidence type="ECO:0000256" key="16">
    <source>
        <dbReference type="ARBA" id="ARBA00064003"/>
    </source>
</evidence>
<evidence type="ECO:0000256" key="1">
    <source>
        <dbReference type="ARBA" id="ARBA00000085"/>
    </source>
</evidence>
<proteinExistence type="predicted"/>
<protein>
    <recommendedName>
        <fullName evidence="17">Sensory/regulatory protein RpfC</fullName>
        <ecNumber evidence="3">2.7.13.3</ecNumber>
    </recommendedName>
    <alternativeName>
        <fullName evidence="18">Virulence sensor protein BvgS</fullName>
    </alternativeName>
</protein>
<evidence type="ECO:0000256" key="11">
    <source>
        <dbReference type="ARBA" id="ARBA00022989"/>
    </source>
</evidence>
<keyword evidence="13" id="KW-0843">Virulence</keyword>
<dbReference type="InterPro" id="IPR004358">
    <property type="entry name" value="Sig_transdc_His_kin-like_C"/>
</dbReference>
<evidence type="ECO:0000256" key="15">
    <source>
        <dbReference type="ARBA" id="ARBA00058004"/>
    </source>
</evidence>
<keyword evidence="9" id="KW-0418">Kinase</keyword>
<dbReference type="Gene3D" id="3.30.565.10">
    <property type="entry name" value="Histidine kinase-like ATPase, C-terminal domain"/>
    <property type="match status" value="1"/>
</dbReference>
<evidence type="ECO:0000256" key="18">
    <source>
        <dbReference type="ARBA" id="ARBA00070152"/>
    </source>
</evidence>
<evidence type="ECO:0000256" key="19">
    <source>
        <dbReference type="PROSITE-ProRule" id="PRU00110"/>
    </source>
</evidence>
<dbReference type="Pfam" id="PF00512">
    <property type="entry name" value="HisKA"/>
    <property type="match status" value="1"/>
</dbReference>
<dbReference type="Proteomes" id="UP000192505">
    <property type="component" value="Unassembled WGS sequence"/>
</dbReference>
<feature type="domain" description="PAC" evidence="25">
    <location>
        <begin position="455"/>
        <end position="509"/>
    </location>
</feature>
<dbReference type="Pfam" id="PF03924">
    <property type="entry name" value="CHASE"/>
    <property type="match status" value="1"/>
</dbReference>
<dbReference type="InterPro" id="IPR042240">
    <property type="entry name" value="CHASE_sf"/>
</dbReference>
<dbReference type="InterPro" id="IPR001789">
    <property type="entry name" value="Sig_transdc_resp-reg_receiver"/>
</dbReference>
<dbReference type="EC" id="2.7.13.3" evidence="3"/>
<dbReference type="PANTHER" id="PTHR45339:SF3">
    <property type="entry name" value="HISTIDINE KINASE"/>
    <property type="match status" value="1"/>
</dbReference>
<dbReference type="SMART" id="SM00387">
    <property type="entry name" value="HATPase_c"/>
    <property type="match status" value="1"/>
</dbReference>
<dbReference type="EMBL" id="MTEI01000007">
    <property type="protein sequence ID" value="OQW87611.1"/>
    <property type="molecule type" value="Genomic_DNA"/>
</dbReference>
<dbReference type="SUPFAM" id="SSF47226">
    <property type="entry name" value="Histidine-containing phosphotransfer domain, HPT domain"/>
    <property type="match status" value="1"/>
</dbReference>
<dbReference type="Pfam" id="PF02518">
    <property type="entry name" value="HATPase_c"/>
    <property type="match status" value="1"/>
</dbReference>
<dbReference type="PROSITE" id="PS50839">
    <property type="entry name" value="CHASE"/>
    <property type="match status" value="1"/>
</dbReference>
<dbReference type="Gene3D" id="1.10.287.130">
    <property type="match status" value="1"/>
</dbReference>
<dbReference type="SMART" id="SM00091">
    <property type="entry name" value="PAS"/>
    <property type="match status" value="4"/>
</dbReference>
<dbReference type="InterPro" id="IPR008207">
    <property type="entry name" value="Sig_transdc_His_kin_Hpt_dom"/>
</dbReference>
<dbReference type="CDD" id="cd00082">
    <property type="entry name" value="HisKA"/>
    <property type="match status" value="1"/>
</dbReference>
<feature type="domain" description="PAS" evidence="24">
    <location>
        <begin position="379"/>
        <end position="441"/>
    </location>
</feature>
<dbReference type="PROSITE" id="PS50109">
    <property type="entry name" value="HIS_KIN"/>
    <property type="match status" value="1"/>
</dbReference>
<comment type="subunit">
    <text evidence="16">At low DSF concentrations, interacts with RpfF.</text>
</comment>
<dbReference type="PROSITE" id="PS50894">
    <property type="entry name" value="HPT"/>
    <property type="match status" value="1"/>
</dbReference>
<dbReference type="PROSITE" id="PS50112">
    <property type="entry name" value="PAS"/>
    <property type="match status" value="1"/>
</dbReference>
<dbReference type="GO" id="GO:0005886">
    <property type="term" value="C:plasma membrane"/>
    <property type="evidence" value="ECO:0007669"/>
    <property type="project" value="UniProtKB-SubCell"/>
</dbReference>
<feature type="domain" description="CHASE" evidence="26">
    <location>
        <begin position="131"/>
        <end position="294"/>
    </location>
</feature>
<evidence type="ECO:0000259" key="27">
    <source>
        <dbReference type="PROSITE" id="PS50894"/>
    </source>
</evidence>
<keyword evidence="6" id="KW-0812">Transmembrane</keyword>
<evidence type="ECO:0000313" key="28">
    <source>
        <dbReference type="EMBL" id="OQW87611.1"/>
    </source>
</evidence>
<dbReference type="InterPro" id="IPR035965">
    <property type="entry name" value="PAS-like_dom_sf"/>
</dbReference>
<keyword evidence="5" id="KW-0808">Transferase</keyword>
<evidence type="ECO:0000256" key="8">
    <source>
        <dbReference type="ARBA" id="ARBA00022741"/>
    </source>
</evidence>
<evidence type="ECO:0000256" key="13">
    <source>
        <dbReference type="ARBA" id="ARBA00023026"/>
    </source>
</evidence>
<keyword evidence="7" id="KW-0732">Signal</keyword>
<dbReference type="InterPro" id="IPR006189">
    <property type="entry name" value="CHASE_dom"/>
</dbReference>
<dbReference type="SMART" id="SM00388">
    <property type="entry name" value="HisKA"/>
    <property type="match status" value="1"/>
</dbReference>
<evidence type="ECO:0000256" key="21">
    <source>
        <dbReference type="SAM" id="Coils"/>
    </source>
</evidence>
<evidence type="ECO:0000256" key="6">
    <source>
        <dbReference type="ARBA" id="ARBA00022692"/>
    </source>
</evidence>
<dbReference type="InterPro" id="IPR000014">
    <property type="entry name" value="PAS"/>
</dbReference>
<keyword evidence="10" id="KW-0067">ATP-binding</keyword>
<dbReference type="InterPro" id="IPR036890">
    <property type="entry name" value="HATPase_C_sf"/>
</dbReference>
<feature type="modified residue" description="4-aspartylphosphate" evidence="20">
    <location>
        <position position="1233"/>
    </location>
</feature>
<evidence type="ECO:0000256" key="3">
    <source>
        <dbReference type="ARBA" id="ARBA00012438"/>
    </source>
</evidence>
<evidence type="ECO:0000256" key="5">
    <source>
        <dbReference type="ARBA" id="ARBA00022679"/>
    </source>
</evidence>
<keyword evidence="11" id="KW-1133">Transmembrane helix</keyword>
<dbReference type="SMART" id="SM00448">
    <property type="entry name" value="REC"/>
    <property type="match status" value="1"/>
</dbReference>
<evidence type="ECO:0000259" key="23">
    <source>
        <dbReference type="PROSITE" id="PS50110"/>
    </source>
</evidence>
<dbReference type="Pfam" id="PF08447">
    <property type="entry name" value="PAS_3"/>
    <property type="match status" value="2"/>
</dbReference>
<evidence type="ECO:0000256" key="20">
    <source>
        <dbReference type="PROSITE-ProRule" id="PRU00169"/>
    </source>
</evidence>
<evidence type="ECO:0000256" key="17">
    <source>
        <dbReference type="ARBA" id="ARBA00068150"/>
    </source>
</evidence>
<dbReference type="GO" id="GO:0000155">
    <property type="term" value="F:phosphorelay sensor kinase activity"/>
    <property type="evidence" value="ECO:0007669"/>
    <property type="project" value="InterPro"/>
</dbReference>
<dbReference type="Gene3D" id="3.30.450.20">
    <property type="entry name" value="PAS domain"/>
    <property type="match status" value="4"/>
</dbReference>
<evidence type="ECO:0000259" key="22">
    <source>
        <dbReference type="PROSITE" id="PS50109"/>
    </source>
</evidence>
<dbReference type="InterPro" id="IPR003594">
    <property type="entry name" value="HATPase_dom"/>
</dbReference>
<keyword evidence="21" id="KW-0175">Coiled coil</keyword>